<keyword evidence="2" id="KW-1185">Reference proteome</keyword>
<dbReference type="Proteomes" id="UP001150581">
    <property type="component" value="Unassembled WGS sequence"/>
</dbReference>
<comment type="caution">
    <text evidence="1">The sequence shown here is derived from an EMBL/GenBank/DDBJ whole genome shotgun (WGS) entry which is preliminary data.</text>
</comment>
<proteinExistence type="predicted"/>
<reference evidence="1" key="1">
    <citation type="submission" date="2022-07" db="EMBL/GenBank/DDBJ databases">
        <title>Phylogenomic reconstructions and comparative analyses of Kickxellomycotina fungi.</title>
        <authorList>
            <person name="Reynolds N.K."/>
            <person name="Stajich J.E."/>
            <person name="Barry K."/>
            <person name="Grigoriev I.V."/>
            <person name="Crous P."/>
            <person name="Smith M.E."/>
        </authorList>
    </citation>
    <scope>NUCLEOTIDE SEQUENCE</scope>
    <source>
        <strain evidence="1">Benny 63K</strain>
    </source>
</reference>
<name>A0ACC1I4B3_9FUNG</name>
<feature type="non-terminal residue" evidence="1">
    <location>
        <position position="196"/>
    </location>
</feature>
<dbReference type="EMBL" id="JANBPG010003297">
    <property type="protein sequence ID" value="KAJ1881983.1"/>
    <property type="molecule type" value="Genomic_DNA"/>
</dbReference>
<evidence type="ECO:0000313" key="1">
    <source>
        <dbReference type="EMBL" id="KAJ1881983.1"/>
    </source>
</evidence>
<gene>
    <name evidence="1" type="ORF">LPJ66_011226</name>
</gene>
<protein>
    <submittedName>
        <fullName evidence="1">Uncharacterized protein</fullName>
    </submittedName>
</protein>
<sequence length="196" mass="21970">MVYTAVLPKSWFKVQLTHAPSEKQPQRGGRTLLEQLKYTCPTIADPSKAYYVPPWTIHNGDLQTIYLYTQHFKPAGCPVEFEREIFTFSDGGRAAVDWALPRLDTHPDSPLMVLIPGIAGSSYDYYIRSFITYIAQQSYGYQVVVLHSRGCNGVDLVTPKAFHGGMTEDLREFMDHIGRTRPKAPLIGIGFSLGAN</sequence>
<accession>A0ACC1I4B3</accession>
<evidence type="ECO:0000313" key="2">
    <source>
        <dbReference type="Proteomes" id="UP001150581"/>
    </source>
</evidence>
<organism evidence="1 2">
    <name type="scientific">Kickxella alabastrina</name>
    <dbReference type="NCBI Taxonomy" id="61397"/>
    <lineage>
        <taxon>Eukaryota</taxon>
        <taxon>Fungi</taxon>
        <taxon>Fungi incertae sedis</taxon>
        <taxon>Zoopagomycota</taxon>
        <taxon>Kickxellomycotina</taxon>
        <taxon>Kickxellomycetes</taxon>
        <taxon>Kickxellales</taxon>
        <taxon>Kickxellaceae</taxon>
        <taxon>Kickxella</taxon>
    </lineage>
</organism>